<dbReference type="InterPro" id="IPR053864">
    <property type="entry name" value="DUF6933"/>
</dbReference>
<sequence>MLIQATAKLRDELNLEELEQKERPDLFSWHANFLRINRRKTVILNNDASNYTVVLYGMKKEDFLKFSERVKEGIRRAFKLEGIKDSLINKYLSEFEDFTFQKANNRSYIGRLNYSCKMTERYADRFNFNQKEIYQSEIAKKISDIPTKGDNEYFYPNERLREKLAEYYGEDDIIKTEAAILKVELELGEYEAWRKVIVPLNYNFHQLHKILQKLYNWQGYHLHEFFIYSEEKDDTKCWNQSEYHKDGYKASLNLTMNQENLEYNKNELNFEAEDFELAVENELKLKDVLPARIKYIYDFGDFWHHYIETEEILKDYKSNKPTLLEGEGKAPPEDVGGPGGFSEFMGIISNPDYEDYETMQEWAESQRFKEYDPKKIQSDLDFI</sequence>
<evidence type="ECO:0000313" key="4">
    <source>
        <dbReference type="Proteomes" id="UP000295176"/>
    </source>
</evidence>
<evidence type="ECO:0000313" key="3">
    <source>
        <dbReference type="EMBL" id="TDQ04029.1"/>
    </source>
</evidence>
<accession>A0A4R6SJ29</accession>
<dbReference type="Pfam" id="PF22016">
    <property type="entry name" value="DUF6933"/>
    <property type="match status" value="1"/>
</dbReference>
<name>A0A4R6SJ29_9FIRM</name>
<organism evidence="3 4">
    <name type="scientific">Halanaerobium saccharolyticum</name>
    <dbReference type="NCBI Taxonomy" id="43595"/>
    <lineage>
        <taxon>Bacteria</taxon>
        <taxon>Bacillati</taxon>
        <taxon>Bacillota</taxon>
        <taxon>Clostridia</taxon>
        <taxon>Halanaerobiales</taxon>
        <taxon>Halanaerobiaceae</taxon>
        <taxon>Halanaerobium</taxon>
    </lineage>
</organism>
<evidence type="ECO:0000259" key="1">
    <source>
        <dbReference type="Pfam" id="PF07929"/>
    </source>
</evidence>
<dbReference type="InterPro" id="IPR012912">
    <property type="entry name" value="Plasmid_pRiA4b_Orf3-like"/>
</dbReference>
<dbReference type="Gene3D" id="3.10.290.30">
    <property type="entry name" value="MM3350-like"/>
    <property type="match status" value="1"/>
</dbReference>
<dbReference type="InterPro" id="IPR024047">
    <property type="entry name" value="MM3350-like_sf"/>
</dbReference>
<feature type="domain" description="DUF6933" evidence="2">
    <location>
        <begin position="2"/>
        <end position="158"/>
    </location>
</feature>
<proteinExistence type="predicted"/>
<dbReference type="AlphaFoldDB" id="A0A4R6SJ29"/>
<feature type="domain" description="Plasmid pRiA4b Orf3-like" evidence="1">
    <location>
        <begin position="179"/>
        <end position="377"/>
    </location>
</feature>
<evidence type="ECO:0000259" key="2">
    <source>
        <dbReference type="Pfam" id="PF22016"/>
    </source>
</evidence>
<dbReference type="PANTHER" id="PTHR41878">
    <property type="entry name" value="LEXA REPRESSOR-RELATED"/>
    <property type="match status" value="1"/>
</dbReference>
<dbReference type="SUPFAM" id="SSF159941">
    <property type="entry name" value="MM3350-like"/>
    <property type="match status" value="1"/>
</dbReference>
<comment type="caution">
    <text evidence="3">The sequence shown here is derived from an EMBL/GenBank/DDBJ whole genome shotgun (WGS) entry which is preliminary data.</text>
</comment>
<gene>
    <name evidence="3" type="ORF">C7957_102124</name>
</gene>
<protein>
    <submittedName>
        <fullName evidence="3">PRiA4b ORF-3-like protein</fullName>
    </submittedName>
</protein>
<reference evidence="3 4" key="1">
    <citation type="submission" date="2019-03" db="EMBL/GenBank/DDBJ databases">
        <title>Subsurface microbial communities from deep shales in Ohio and West Virginia, USA.</title>
        <authorList>
            <person name="Wrighton K."/>
        </authorList>
    </citation>
    <scope>NUCLEOTIDE SEQUENCE [LARGE SCALE GENOMIC DNA]</scope>
    <source>
        <strain evidence="3 4">MSL 7</strain>
    </source>
</reference>
<dbReference type="PANTHER" id="PTHR41878:SF1">
    <property type="entry name" value="TNPR PROTEIN"/>
    <property type="match status" value="1"/>
</dbReference>
<dbReference type="Pfam" id="PF07929">
    <property type="entry name" value="PRiA4_ORF3"/>
    <property type="match status" value="1"/>
</dbReference>
<dbReference type="Proteomes" id="UP000295176">
    <property type="component" value="Unassembled WGS sequence"/>
</dbReference>
<dbReference type="EMBL" id="SNXX01000002">
    <property type="protein sequence ID" value="TDQ04029.1"/>
    <property type="molecule type" value="Genomic_DNA"/>
</dbReference>